<comment type="caution">
    <text evidence="2">The sequence shown here is derived from an EMBL/GenBank/DDBJ whole genome shotgun (WGS) entry which is preliminary data.</text>
</comment>
<protein>
    <submittedName>
        <fullName evidence="2">Uncharacterized protein</fullName>
    </submittedName>
</protein>
<feature type="compositionally biased region" description="Polar residues" evidence="1">
    <location>
        <begin position="23"/>
        <end position="38"/>
    </location>
</feature>
<accession>A0A9Q3F6V4</accession>
<evidence type="ECO:0000313" key="3">
    <source>
        <dbReference type="Proteomes" id="UP000765509"/>
    </source>
</evidence>
<gene>
    <name evidence="2" type="ORF">O181_074408</name>
</gene>
<proteinExistence type="predicted"/>
<name>A0A9Q3F6V4_9BASI</name>
<dbReference type="EMBL" id="AVOT02039589">
    <property type="protein sequence ID" value="MBW0534693.1"/>
    <property type="molecule type" value="Genomic_DNA"/>
</dbReference>
<evidence type="ECO:0000256" key="1">
    <source>
        <dbReference type="SAM" id="MobiDB-lite"/>
    </source>
</evidence>
<feature type="region of interest" description="Disordered" evidence="1">
    <location>
        <begin position="1"/>
        <end position="38"/>
    </location>
</feature>
<dbReference type="Proteomes" id="UP000765509">
    <property type="component" value="Unassembled WGS sequence"/>
</dbReference>
<sequence length="187" mass="20941">MEQNHPNPPQQDSPLPSLLCKQSLWQSTPGPSGTQWSEELSCSKQPKFHLISTFDSIELTLPPFVESSQTNEPPILCPSPSSKTHEDFLTCEPETEVASTQSMGEPFGKSQLHFFYSSKLFFTFPPTICNLSHSTPLRHHHRQYADLIPPFSPSTHVPPPSPVPLRTPPPPSHQFSYSKSKIYSCQS</sequence>
<keyword evidence="3" id="KW-1185">Reference proteome</keyword>
<feature type="region of interest" description="Disordered" evidence="1">
    <location>
        <begin position="148"/>
        <end position="179"/>
    </location>
</feature>
<feature type="compositionally biased region" description="Pro residues" evidence="1">
    <location>
        <begin position="1"/>
        <end position="11"/>
    </location>
</feature>
<organism evidence="2 3">
    <name type="scientific">Austropuccinia psidii MF-1</name>
    <dbReference type="NCBI Taxonomy" id="1389203"/>
    <lineage>
        <taxon>Eukaryota</taxon>
        <taxon>Fungi</taxon>
        <taxon>Dikarya</taxon>
        <taxon>Basidiomycota</taxon>
        <taxon>Pucciniomycotina</taxon>
        <taxon>Pucciniomycetes</taxon>
        <taxon>Pucciniales</taxon>
        <taxon>Sphaerophragmiaceae</taxon>
        <taxon>Austropuccinia</taxon>
    </lineage>
</organism>
<feature type="compositionally biased region" description="Pro residues" evidence="1">
    <location>
        <begin position="150"/>
        <end position="172"/>
    </location>
</feature>
<reference evidence="2" key="1">
    <citation type="submission" date="2021-03" db="EMBL/GenBank/DDBJ databases">
        <title>Draft genome sequence of rust myrtle Austropuccinia psidii MF-1, a brazilian biotype.</title>
        <authorList>
            <person name="Quecine M.C."/>
            <person name="Pachon D.M.R."/>
            <person name="Bonatelli M.L."/>
            <person name="Correr F.H."/>
            <person name="Franceschini L.M."/>
            <person name="Leite T.F."/>
            <person name="Margarido G.R.A."/>
            <person name="Almeida C.A."/>
            <person name="Ferrarezi J.A."/>
            <person name="Labate C.A."/>
        </authorList>
    </citation>
    <scope>NUCLEOTIDE SEQUENCE</scope>
    <source>
        <strain evidence="2">MF-1</strain>
    </source>
</reference>
<evidence type="ECO:0000313" key="2">
    <source>
        <dbReference type="EMBL" id="MBW0534693.1"/>
    </source>
</evidence>
<dbReference type="AlphaFoldDB" id="A0A9Q3F6V4"/>